<evidence type="ECO:0000313" key="3">
    <source>
        <dbReference type="EMBL" id="MBC1936805.1"/>
    </source>
</evidence>
<dbReference type="EMBL" id="JAARWN010000010">
    <property type="protein sequence ID" value="MBC1936805.1"/>
    <property type="molecule type" value="Genomic_DNA"/>
</dbReference>
<proteinExistence type="predicted"/>
<organism evidence="3 4">
    <name type="scientific">Listeria grandensis</name>
    <dbReference type="NCBI Taxonomy" id="1494963"/>
    <lineage>
        <taxon>Bacteria</taxon>
        <taxon>Bacillati</taxon>
        <taxon>Bacillota</taxon>
        <taxon>Bacilli</taxon>
        <taxon>Bacillales</taxon>
        <taxon>Listeriaceae</taxon>
        <taxon>Listeria</taxon>
    </lineage>
</organism>
<dbReference type="RefSeq" id="WP_185526279.1">
    <property type="nucleotide sequence ID" value="NZ_JAARWN010000010.1"/>
</dbReference>
<sequence length="163" mass="17906">MKKTVLISCIIAVGLLGGCSLAESEKIDQVNQGTNQTKQVDKQEKVADDLNKPVVVDGIELTVKQEETTDMKKGDLTNRLYSFSISGKNISTTKKGLGAIDFLVKTTNGKKIKVDDSLETFGNEIEKDKTITGRAYFSVGANEKVSEIEYKPADDVLMVWKIK</sequence>
<comment type="caution">
    <text evidence="3">The sequence shown here is derived from an EMBL/GenBank/DDBJ whole genome shotgun (WGS) entry which is preliminary data.</text>
</comment>
<dbReference type="PROSITE" id="PS51257">
    <property type="entry name" value="PROKAR_LIPOPROTEIN"/>
    <property type="match status" value="1"/>
</dbReference>
<reference evidence="3 4" key="1">
    <citation type="submission" date="2020-03" db="EMBL/GenBank/DDBJ databases">
        <title>Soil Listeria distribution.</title>
        <authorList>
            <person name="Liao J."/>
            <person name="Wiedmann M."/>
        </authorList>
    </citation>
    <scope>NUCLEOTIDE SEQUENCE [LARGE SCALE GENOMIC DNA]</scope>
    <source>
        <strain evidence="3 4">FSL L7-0741</strain>
    </source>
</reference>
<keyword evidence="1 2" id="KW-0732">Signal</keyword>
<evidence type="ECO:0008006" key="5">
    <source>
        <dbReference type="Google" id="ProtNLM"/>
    </source>
</evidence>
<evidence type="ECO:0000313" key="4">
    <source>
        <dbReference type="Proteomes" id="UP000535908"/>
    </source>
</evidence>
<protein>
    <recommendedName>
        <fullName evidence="5">DUF4352 domain-containing protein</fullName>
    </recommendedName>
</protein>
<evidence type="ECO:0000256" key="1">
    <source>
        <dbReference type="ARBA" id="ARBA00022729"/>
    </source>
</evidence>
<accession>A0A7X1CQ89</accession>
<dbReference type="InterPro" id="IPR029050">
    <property type="entry name" value="Immunoprotect_excell_Ig-like"/>
</dbReference>
<gene>
    <name evidence="3" type="ORF">HCA69_10535</name>
</gene>
<feature type="signal peptide" evidence="2">
    <location>
        <begin position="1"/>
        <end position="22"/>
    </location>
</feature>
<dbReference type="Gene3D" id="2.60.40.1240">
    <property type="match status" value="1"/>
</dbReference>
<dbReference type="AlphaFoldDB" id="A0A7X1CQ89"/>
<feature type="chain" id="PRO_5031434695" description="DUF4352 domain-containing protein" evidence="2">
    <location>
        <begin position="23"/>
        <end position="163"/>
    </location>
</feature>
<name>A0A7X1CQ89_9LIST</name>
<dbReference type="Proteomes" id="UP000535908">
    <property type="component" value="Unassembled WGS sequence"/>
</dbReference>
<evidence type="ECO:0000256" key="2">
    <source>
        <dbReference type="SAM" id="SignalP"/>
    </source>
</evidence>